<dbReference type="EMBL" id="JOTP01000003">
    <property type="protein sequence ID" value="KEP27617.1"/>
    <property type="molecule type" value="Genomic_DNA"/>
</dbReference>
<comment type="subcellular location">
    <subcellularLocation>
        <location evidence="1">Cell membrane</location>
        <topology evidence="1">Multi-pass membrane protein</topology>
    </subcellularLocation>
</comment>
<evidence type="ECO:0000259" key="7">
    <source>
        <dbReference type="PROSITE" id="PS50850"/>
    </source>
</evidence>
<feature type="transmembrane region" description="Helical" evidence="6">
    <location>
        <begin position="46"/>
        <end position="64"/>
    </location>
</feature>
<dbReference type="GO" id="GO:0022857">
    <property type="term" value="F:transmembrane transporter activity"/>
    <property type="evidence" value="ECO:0007669"/>
    <property type="project" value="InterPro"/>
</dbReference>
<evidence type="ECO:0000256" key="1">
    <source>
        <dbReference type="ARBA" id="ARBA00004651"/>
    </source>
</evidence>
<evidence type="ECO:0000313" key="8">
    <source>
        <dbReference type="EMBL" id="KEP27617.1"/>
    </source>
</evidence>
<feature type="transmembrane region" description="Helical" evidence="6">
    <location>
        <begin position="361"/>
        <end position="379"/>
    </location>
</feature>
<dbReference type="PANTHER" id="PTHR23531:SF2">
    <property type="entry name" value="PERMEASE"/>
    <property type="match status" value="1"/>
</dbReference>
<feature type="transmembrane region" description="Helical" evidence="6">
    <location>
        <begin position="135"/>
        <end position="154"/>
    </location>
</feature>
<organism evidence="8 9">
    <name type="scientific">Bacillus zhangzhouensis</name>
    <dbReference type="NCBI Taxonomy" id="1178540"/>
    <lineage>
        <taxon>Bacteria</taxon>
        <taxon>Bacillati</taxon>
        <taxon>Bacillota</taxon>
        <taxon>Bacilli</taxon>
        <taxon>Bacillales</taxon>
        <taxon>Bacillaceae</taxon>
        <taxon>Bacillus</taxon>
    </lineage>
</organism>
<accession>A0A081LEE1</accession>
<dbReference type="PANTHER" id="PTHR23531">
    <property type="entry name" value="QUINOLENE RESISTANCE PROTEIN NORA"/>
    <property type="match status" value="1"/>
</dbReference>
<keyword evidence="3 6" id="KW-0812">Transmembrane</keyword>
<protein>
    <submittedName>
        <fullName evidence="8">MFS transporter</fullName>
    </submittedName>
</protein>
<gene>
    <name evidence="8" type="ORF">BA70_10830</name>
</gene>
<dbReference type="GO" id="GO:0005886">
    <property type="term" value="C:plasma membrane"/>
    <property type="evidence" value="ECO:0007669"/>
    <property type="project" value="UniProtKB-SubCell"/>
</dbReference>
<feature type="transmembrane region" description="Helical" evidence="6">
    <location>
        <begin position="12"/>
        <end position="34"/>
    </location>
</feature>
<dbReference type="CDD" id="cd17489">
    <property type="entry name" value="MFS_YfcJ_like"/>
    <property type="match status" value="1"/>
</dbReference>
<reference evidence="8 9" key="1">
    <citation type="submission" date="2012-09" db="EMBL/GenBank/DDBJ databases">
        <title>Genome Sequence of Bacillus sp. DW5-4.</title>
        <authorList>
            <person name="Lai Q."/>
            <person name="Liu Y."/>
            <person name="Shao Z."/>
        </authorList>
    </citation>
    <scope>NUCLEOTIDE SEQUENCE [LARGE SCALE GENOMIC DNA]</scope>
    <source>
        <strain evidence="8 9">DW5-4</strain>
    </source>
</reference>
<dbReference type="InterPro" id="IPR036259">
    <property type="entry name" value="MFS_trans_sf"/>
</dbReference>
<dbReference type="PROSITE" id="PS50850">
    <property type="entry name" value="MFS"/>
    <property type="match status" value="1"/>
</dbReference>
<dbReference type="Proteomes" id="UP000028091">
    <property type="component" value="Unassembled WGS sequence"/>
</dbReference>
<dbReference type="SUPFAM" id="SSF103473">
    <property type="entry name" value="MFS general substrate transporter"/>
    <property type="match status" value="1"/>
</dbReference>
<sequence>MNERIWTRDFIMIVLVNLFTFTSFYALLTLLPIYTMDELNGTESQGGLLVTVFLLSAIVTRPFSGAIIEKFGKKRMAIFSSTAFALLTYLYIPIDQFQTLLMLRFVQGIFFSILTTVASAIAADMIPKNKRGEGLGYFVMSMNLAVVIGPFIALNQVGKVGFHSLFLLFSIIVTIGAAFTIMIRQPEPENGGSVVFRFTFSHLFEKGALKTAAVGIIISFCYSPIISFISVYANSLHLMDASSYFFIVFAAAMLGSRPFTGKLFDRVGPHIVIYPSIALFAIGLWMLTATHSATMLLLSGAVIGLGYGSLVPCLQTLAIQHSPAHRTGYATATFFTLYDTGIAAGSFVFGLLVSFTDFSNVYLIAGIVVLLSMGVFYWSERKPQEAKAQKVSLSE</sequence>
<name>A0A081LEE1_9BACI</name>
<feature type="transmembrane region" description="Helical" evidence="6">
    <location>
        <begin position="271"/>
        <end position="289"/>
    </location>
</feature>
<evidence type="ECO:0000256" key="6">
    <source>
        <dbReference type="SAM" id="Phobius"/>
    </source>
</evidence>
<dbReference type="OrthoDB" id="9814001at2"/>
<feature type="transmembrane region" description="Helical" evidence="6">
    <location>
        <begin position="295"/>
        <end position="317"/>
    </location>
</feature>
<dbReference type="Gene3D" id="1.20.1250.20">
    <property type="entry name" value="MFS general substrate transporter like domains"/>
    <property type="match status" value="1"/>
</dbReference>
<dbReference type="InterPro" id="IPR052714">
    <property type="entry name" value="MFS_Exporter"/>
</dbReference>
<dbReference type="RefSeq" id="WP_034318390.1">
    <property type="nucleotide sequence ID" value="NZ_JAVIKA010000001.1"/>
</dbReference>
<comment type="caution">
    <text evidence="8">The sequence shown here is derived from an EMBL/GenBank/DDBJ whole genome shotgun (WGS) entry which is preliminary data.</text>
</comment>
<evidence type="ECO:0000256" key="5">
    <source>
        <dbReference type="ARBA" id="ARBA00023136"/>
    </source>
</evidence>
<keyword evidence="9" id="KW-1185">Reference proteome</keyword>
<evidence type="ECO:0000313" key="9">
    <source>
        <dbReference type="Proteomes" id="UP000028091"/>
    </source>
</evidence>
<feature type="transmembrane region" description="Helical" evidence="6">
    <location>
        <begin position="207"/>
        <end position="229"/>
    </location>
</feature>
<evidence type="ECO:0000256" key="3">
    <source>
        <dbReference type="ARBA" id="ARBA00022692"/>
    </source>
</evidence>
<dbReference type="AlphaFoldDB" id="A0A081LEE1"/>
<proteinExistence type="predicted"/>
<feature type="transmembrane region" description="Helical" evidence="6">
    <location>
        <begin position="241"/>
        <end position="259"/>
    </location>
</feature>
<feature type="domain" description="Major facilitator superfamily (MFS) profile" evidence="7">
    <location>
        <begin position="10"/>
        <end position="384"/>
    </location>
</feature>
<dbReference type="Pfam" id="PF07690">
    <property type="entry name" value="MFS_1"/>
    <property type="match status" value="1"/>
</dbReference>
<dbReference type="InterPro" id="IPR020846">
    <property type="entry name" value="MFS_dom"/>
</dbReference>
<keyword evidence="4 6" id="KW-1133">Transmembrane helix</keyword>
<dbReference type="InterPro" id="IPR011701">
    <property type="entry name" value="MFS"/>
</dbReference>
<evidence type="ECO:0000256" key="4">
    <source>
        <dbReference type="ARBA" id="ARBA00022989"/>
    </source>
</evidence>
<feature type="transmembrane region" description="Helical" evidence="6">
    <location>
        <begin position="329"/>
        <end position="355"/>
    </location>
</feature>
<keyword evidence="5 6" id="KW-0472">Membrane</keyword>
<feature type="transmembrane region" description="Helical" evidence="6">
    <location>
        <begin position="100"/>
        <end position="123"/>
    </location>
</feature>
<feature type="transmembrane region" description="Helical" evidence="6">
    <location>
        <begin position="160"/>
        <end position="183"/>
    </location>
</feature>
<keyword evidence="2" id="KW-0813">Transport</keyword>
<evidence type="ECO:0000256" key="2">
    <source>
        <dbReference type="ARBA" id="ARBA00022448"/>
    </source>
</evidence>
<dbReference type="eggNOG" id="COG2814">
    <property type="taxonomic scope" value="Bacteria"/>
</dbReference>